<proteinExistence type="predicted"/>
<dbReference type="OrthoDB" id="6326782at2759"/>
<dbReference type="AlphaFoldDB" id="A0A504YSR9"/>
<comment type="caution">
    <text evidence="1">The sequence shown here is derived from an EMBL/GenBank/DDBJ whole genome shotgun (WGS) entry which is preliminary data.</text>
</comment>
<gene>
    <name evidence="1" type="ORF">FGIG_01180</name>
</gene>
<protein>
    <submittedName>
        <fullName evidence="1">Uncharacterized protein</fullName>
    </submittedName>
</protein>
<dbReference type="Proteomes" id="UP000316759">
    <property type="component" value="Unassembled WGS sequence"/>
</dbReference>
<name>A0A504YSR9_FASGI</name>
<keyword evidence="2" id="KW-1185">Reference proteome</keyword>
<evidence type="ECO:0000313" key="2">
    <source>
        <dbReference type="Proteomes" id="UP000316759"/>
    </source>
</evidence>
<dbReference type="EMBL" id="SUNJ01004591">
    <property type="protein sequence ID" value="TPP64303.1"/>
    <property type="molecule type" value="Genomic_DNA"/>
</dbReference>
<sequence>MISFLISSRCSVSAVEKEKYRIQIDAKIQQNCQQEKWNSYLLHSGSELFKSFEESVVKQIRSLLEELNYLRFVDDITVAYFYSKLNEISVVLFMDLDKRHLSQKFVTLNSISQSISNRLSKQQSCAGMSLVLENIERISIDAEVKQNCQPVMWHSNLLNSSSDQFEQQRNVVEDQIFSVLRQRKILRYLNSSTVAYFYPRGDKLAVVVYLELERQDVDKNSIKLSSISGSFSEHLFKQRQCKRNTHSVVNAKCEFLPAYRKWPEN</sequence>
<evidence type="ECO:0000313" key="1">
    <source>
        <dbReference type="EMBL" id="TPP64303.1"/>
    </source>
</evidence>
<reference evidence="1 2" key="1">
    <citation type="submission" date="2019-04" db="EMBL/GenBank/DDBJ databases">
        <title>Annotation for the trematode Fasciola gigantica.</title>
        <authorList>
            <person name="Choi Y.-J."/>
        </authorList>
    </citation>
    <scope>NUCLEOTIDE SEQUENCE [LARGE SCALE GENOMIC DNA]</scope>
    <source>
        <strain evidence="1">Uganda_cow_1</strain>
    </source>
</reference>
<accession>A0A504YSR9</accession>
<organism evidence="1 2">
    <name type="scientific">Fasciola gigantica</name>
    <name type="common">Giant liver fluke</name>
    <dbReference type="NCBI Taxonomy" id="46835"/>
    <lineage>
        <taxon>Eukaryota</taxon>
        <taxon>Metazoa</taxon>
        <taxon>Spiralia</taxon>
        <taxon>Lophotrochozoa</taxon>
        <taxon>Platyhelminthes</taxon>
        <taxon>Trematoda</taxon>
        <taxon>Digenea</taxon>
        <taxon>Plagiorchiida</taxon>
        <taxon>Echinostomata</taxon>
        <taxon>Echinostomatoidea</taxon>
        <taxon>Fasciolidae</taxon>
        <taxon>Fasciola</taxon>
    </lineage>
</organism>